<dbReference type="EMBL" id="CP013695">
    <property type="protein sequence ID" value="ALU32484.1"/>
    <property type="molecule type" value="Genomic_DNA"/>
</dbReference>
<sequence length="254" mass="29817">MKIHKPYVIHEDRDHKFVWLGLDESDYERGVLTNQYLIVDGDKGILLDPGGYFVFERVFKNLKDFVKPENIVGLFYSHQDPDVIGAMNLWLDTCPNAKVYISEIWERFIPHLGMSDPSSSERIVKIPDRGMEFKIEKNQVRAVPAHFLHSEGNFHLYDVKSKVYFSGDIGAAIFPKGKWSLYVQNFDEHVKYMEWFHRRYLPTRKALDVWLKRVKELDIKIIAPQHGSIFEGDNVKKFINWLDKLDKVGIDLME</sequence>
<reference evidence="4 5" key="1">
    <citation type="submission" date="2015-12" db="EMBL/GenBank/DDBJ databases">
        <title>A stable core within a dynamic pangenome in Sulfolobus acidocaldarius.</title>
        <authorList>
            <person name="Anderson R."/>
            <person name="Kouris A."/>
            <person name="Seward C."/>
            <person name="Campbell K."/>
            <person name="Whitaker R."/>
        </authorList>
    </citation>
    <scope>NUCLEOTIDE SEQUENCE [LARGE SCALE GENOMIC DNA]</scope>
    <source>
        <strain evidence="2 5">GG12-C01-09</strain>
        <strain evidence="3 4">NG05B_CO5_07</strain>
    </source>
</reference>
<accession>A0A0U3FQP8</accession>
<evidence type="ECO:0000259" key="1">
    <source>
        <dbReference type="SMART" id="SM00849"/>
    </source>
</evidence>
<name>A0A0U3FQP8_9CREN</name>
<dbReference type="CDD" id="cd07709">
    <property type="entry name" value="flavodiiron_proteins_MBL-fold"/>
    <property type="match status" value="1"/>
</dbReference>
<evidence type="ECO:0000313" key="2">
    <source>
        <dbReference type="EMBL" id="ALU29747.1"/>
    </source>
</evidence>
<dbReference type="Proteomes" id="UP000060043">
    <property type="component" value="Chromosome"/>
</dbReference>
<dbReference type="PaxDb" id="1435377-SUSAZ_09960"/>
<dbReference type="InterPro" id="IPR045761">
    <property type="entry name" value="ODP_dom"/>
</dbReference>
<dbReference type="AlphaFoldDB" id="A0A0U3FQP8"/>
<dbReference type="GeneID" id="14552693"/>
<gene>
    <name evidence="2" type="ORF">ATY89_07210</name>
    <name evidence="3" type="ORF">ATZ20_10230</name>
</gene>
<dbReference type="GO" id="GO:0016787">
    <property type="term" value="F:hydrolase activity"/>
    <property type="evidence" value="ECO:0007669"/>
    <property type="project" value="UniProtKB-KW"/>
</dbReference>
<keyword evidence="2" id="KW-0378">Hydrolase</keyword>
<organism evidence="2 5">
    <name type="scientific">Sulfolobus acidocaldarius</name>
    <dbReference type="NCBI Taxonomy" id="2285"/>
    <lineage>
        <taxon>Archaea</taxon>
        <taxon>Thermoproteota</taxon>
        <taxon>Thermoprotei</taxon>
        <taxon>Sulfolobales</taxon>
        <taxon>Sulfolobaceae</taxon>
        <taxon>Sulfolobus</taxon>
    </lineage>
</organism>
<dbReference type="Pfam" id="PF19583">
    <property type="entry name" value="ODP"/>
    <property type="match status" value="1"/>
</dbReference>
<dbReference type="InterPro" id="IPR036866">
    <property type="entry name" value="RibonucZ/Hydroxyglut_hydro"/>
</dbReference>
<dbReference type="SMART" id="SM00849">
    <property type="entry name" value="Lactamase_B"/>
    <property type="match status" value="1"/>
</dbReference>
<proteinExistence type="predicted"/>
<evidence type="ECO:0000313" key="5">
    <source>
        <dbReference type="Proteomes" id="UP000065473"/>
    </source>
</evidence>
<dbReference type="OMA" id="MDPGGIE"/>
<dbReference type="PANTHER" id="PTHR43041">
    <property type="entry name" value="HYDROLASE, METALLO-BETA-LACTAMASE SUPERFAMILY"/>
    <property type="match status" value="1"/>
</dbReference>
<feature type="domain" description="Metallo-beta-lactamase" evidence="1">
    <location>
        <begin position="32"/>
        <end position="226"/>
    </location>
</feature>
<dbReference type="OrthoDB" id="6433at2157"/>
<evidence type="ECO:0000313" key="3">
    <source>
        <dbReference type="EMBL" id="ALU32484.1"/>
    </source>
</evidence>
<protein>
    <submittedName>
        <fullName evidence="2">MBL fold metallo-hydrolase</fullName>
    </submittedName>
</protein>
<dbReference type="RefSeq" id="WP_011278967.1">
    <property type="nucleotide sequence ID" value="NZ_BHWZ01000006.1"/>
</dbReference>
<dbReference type="Proteomes" id="UP000065473">
    <property type="component" value="Chromosome"/>
</dbReference>
<dbReference type="InterPro" id="IPR001279">
    <property type="entry name" value="Metallo-B-lactamas"/>
</dbReference>
<evidence type="ECO:0000313" key="4">
    <source>
        <dbReference type="Proteomes" id="UP000060043"/>
    </source>
</evidence>
<dbReference type="SUPFAM" id="SSF56281">
    <property type="entry name" value="Metallo-hydrolase/oxidoreductase"/>
    <property type="match status" value="1"/>
</dbReference>
<dbReference type="EMBL" id="CP013694">
    <property type="protein sequence ID" value="ALU29747.1"/>
    <property type="molecule type" value="Genomic_DNA"/>
</dbReference>
<dbReference type="STRING" id="1435377.SUSAZ_09960"/>
<dbReference type="Gene3D" id="3.60.15.10">
    <property type="entry name" value="Ribonuclease Z/Hydroxyacylglutathione hydrolase-like"/>
    <property type="match status" value="1"/>
</dbReference>
<dbReference type="PANTHER" id="PTHR43041:SF1">
    <property type="entry name" value="METALLO-BETA-LACTAMASE DOMAIN-CONTAINING PROTEIN"/>
    <property type="match status" value="1"/>
</dbReference>